<comment type="caution">
    <text evidence="1">The sequence shown here is derived from an EMBL/GenBank/DDBJ whole genome shotgun (WGS) entry which is preliminary data.</text>
</comment>
<organism evidence="1 2">
    <name type="scientific">Vaccinium darrowii</name>
    <dbReference type="NCBI Taxonomy" id="229202"/>
    <lineage>
        <taxon>Eukaryota</taxon>
        <taxon>Viridiplantae</taxon>
        <taxon>Streptophyta</taxon>
        <taxon>Embryophyta</taxon>
        <taxon>Tracheophyta</taxon>
        <taxon>Spermatophyta</taxon>
        <taxon>Magnoliopsida</taxon>
        <taxon>eudicotyledons</taxon>
        <taxon>Gunneridae</taxon>
        <taxon>Pentapetalae</taxon>
        <taxon>asterids</taxon>
        <taxon>Ericales</taxon>
        <taxon>Ericaceae</taxon>
        <taxon>Vaccinioideae</taxon>
        <taxon>Vaccinieae</taxon>
        <taxon>Vaccinium</taxon>
    </lineage>
</organism>
<protein>
    <submittedName>
        <fullName evidence="1">Uncharacterized protein</fullName>
    </submittedName>
</protein>
<evidence type="ECO:0000313" key="1">
    <source>
        <dbReference type="EMBL" id="KAH7857729.1"/>
    </source>
</evidence>
<reference evidence="1 2" key="1">
    <citation type="journal article" date="2021" name="Hortic Res">
        <title>High-quality reference genome and annotation aids understanding of berry development for evergreen blueberry (Vaccinium darrowii).</title>
        <authorList>
            <person name="Yu J."/>
            <person name="Hulse-Kemp A.M."/>
            <person name="Babiker E."/>
            <person name="Staton M."/>
        </authorList>
    </citation>
    <scope>NUCLEOTIDE SEQUENCE [LARGE SCALE GENOMIC DNA]</scope>
    <source>
        <strain evidence="2">cv. NJ 8807/NJ 8810</strain>
        <tissue evidence="1">Young leaf</tissue>
    </source>
</reference>
<dbReference type="EMBL" id="CM037153">
    <property type="protein sequence ID" value="KAH7857729.1"/>
    <property type="molecule type" value="Genomic_DNA"/>
</dbReference>
<evidence type="ECO:0000313" key="2">
    <source>
        <dbReference type="Proteomes" id="UP000828048"/>
    </source>
</evidence>
<proteinExistence type="predicted"/>
<keyword evidence="2" id="KW-1185">Reference proteome</keyword>
<sequence length="150" mass="16534">MPRHGGDWPLIKDMVAANQRPVVFSSAKTKEGSEGIGYLGNFVIEYQYGSPGMDTWNCKYLAPLKNKSSKSLVLLNYPSTQGNNRYGELMKAIHQCHTCASGNWSNFITVDYAEGIDVERAFQAVNFLNGKLLCGCDDVNSCKVNKPSSN</sequence>
<dbReference type="Proteomes" id="UP000828048">
    <property type="component" value="Chromosome 3"/>
</dbReference>
<accession>A0ACB7YWU1</accession>
<gene>
    <name evidence="1" type="ORF">Vadar_015953</name>
</gene>
<name>A0ACB7YWU1_9ERIC</name>